<evidence type="ECO:0000259" key="2">
    <source>
        <dbReference type="Pfam" id="PF00857"/>
    </source>
</evidence>
<evidence type="ECO:0000313" key="3">
    <source>
        <dbReference type="EMBL" id="TFB52443.1"/>
    </source>
</evidence>
<gene>
    <name evidence="3" type="ORF">E3O23_06410</name>
</gene>
<comment type="caution">
    <text evidence="3">The sequence shown here is derived from an EMBL/GenBank/DDBJ whole genome shotgun (WGS) entry which is preliminary data.</text>
</comment>
<reference evidence="3 4" key="1">
    <citation type="submission" date="2019-03" db="EMBL/GenBank/DDBJ databases">
        <title>Genomics of glacier-inhabiting Cryobacterium strains.</title>
        <authorList>
            <person name="Liu Q."/>
            <person name="Xin Y.-H."/>
        </authorList>
    </citation>
    <scope>NUCLEOTIDE SEQUENCE [LARGE SCALE GENOMIC DNA]</scope>
    <source>
        <strain evidence="3 4">Sr47</strain>
    </source>
</reference>
<keyword evidence="1 3" id="KW-0378">Hydrolase</keyword>
<dbReference type="InterPro" id="IPR000868">
    <property type="entry name" value="Isochorismatase-like_dom"/>
</dbReference>
<feature type="domain" description="Isochorismatase-like" evidence="2">
    <location>
        <begin position="22"/>
        <end position="215"/>
    </location>
</feature>
<dbReference type="InterPro" id="IPR036380">
    <property type="entry name" value="Isochorismatase-like_sf"/>
</dbReference>
<dbReference type="EMBL" id="SOEZ01000035">
    <property type="protein sequence ID" value="TFB52443.1"/>
    <property type="molecule type" value="Genomic_DNA"/>
</dbReference>
<evidence type="ECO:0000313" key="4">
    <source>
        <dbReference type="Proteomes" id="UP000297866"/>
    </source>
</evidence>
<dbReference type="Proteomes" id="UP000297866">
    <property type="component" value="Unassembled WGS sequence"/>
</dbReference>
<dbReference type="InterPro" id="IPR050272">
    <property type="entry name" value="Isochorismatase-like_hydrls"/>
</dbReference>
<dbReference type="SUPFAM" id="SSF52499">
    <property type="entry name" value="Isochorismatase-like hydrolases"/>
    <property type="match status" value="1"/>
</dbReference>
<dbReference type="OrthoDB" id="9794942at2"/>
<organism evidence="3 4">
    <name type="scientific">Cryobacterium tagatosivorans</name>
    <dbReference type="NCBI Taxonomy" id="1259199"/>
    <lineage>
        <taxon>Bacteria</taxon>
        <taxon>Bacillati</taxon>
        <taxon>Actinomycetota</taxon>
        <taxon>Actinomycetes</taxon>
        <taxon>Micrococcales</taxon>
        <taxon>Microbacteriaceae</taxon>
        <taxon>Cryobacterium</taxon>
    </lineage>
</organism>
<accession>A0A4R8UI38</accession>
<dbReference type="CDD" id="cd00431">
    <property type="entry name" value="cysteine_hydrolases"/>
    <property type="match status" value="1"/>
</dbReference>
<dbReference type="AlphaFoldDB" id="A0A4R8UI38"/>
<dbReference type="PANTHER" id="PTHR43540">
    <property type="entry name" value="PEROXYUREIDOACRYLATE/UREIDOACRYLATE AMIDOHYDROLASE-RELATED"/>
    <property type="match status" value="1"/>
</dbReference>
<proteinExistence type="predicted"/>
<sequence length="229" mass="25341">MIIVEGKQVYTELEELVKPSHTALLIVDMQRDFIEPDGVFGLMGVDVSMYRKSRPRLYELLKSARENGVLVVHIQNTSLPGRASDSPAQIRFNLRMHADARSGTQPLTYTRPGTPGFEIVEELAPVGDELVVRKYRSSAFWGTNLDLLLRSNGIETVVVTGCTTEGCVESTARDAMFASYYVVLAEDCVASDDPAQHDASMLLMRHRFDTATEAEIRTVWADSPAALTS</sequence>
<dbReference type="RefSeq" id="WP_134489276.1">
    <property type="nucleotide sequence ID" value="NZ_SOEZ01000035.1"/>
</dbReference>
<dbReference type="GO" id="GO:0016787">
    <property type="term" value="F:hydrolase activity"/>
    <property type="evidence" value="ECO:0007669"/>
    <property type="project" value="UniProtKB-KW"/>
</dbReference>
<dbReference type="Gene3D" id="3.40.50.850">
    <property type="entry name" value="Isochorismatase-like"/>
    <property type="match status" value="1"/>
</dbReference>
<dbReference type="Pfam" id="PF00857">
    <property type="entry name" value="Isochorismatase"/>
    <property type="match status" value="1"/>
</dbReference>
<protein>
    <submittedName>
        <fullName evidence="3">Cysteine hydrolase</fullName>
    </submittedName>
</protein>
<evidence type="ECO:0000256" key="1">
    <source>
        <dbReference type="ARBA" id="ARBA00022801"/>
    </source>
</evidence>
<keyword evidence="4" id="KW-1185">Reference proteome</keyword>
<name>A0A4R8UI38_9MICO</name>